<dbReference type="InterPro" id="IPR036259">
    <property type="entry name" value="MFS_trans_sf"/>
</dbReference>
<dbReference type="AlphaFoldDB" id="A0A2G4REM9"/>
<dbReference type="HAMAP" id="MF_01118">
    <property type="entry name" value="MFS_YhhS"/>
    <property type="match status" value="1"/>
</dbReference>
<comment type="caution">
    <text evidence="10">The sequence shown here is derived from an EMBL/GenBank/DDBJ whole genome shotgun (WGS) entry which is preliminary data.</text>
</comment>
<dbReference type="OrthoDB" id="322544at2"/>
<dbReference type="PROSITE" id="PS50850">
    <property type="entry name" value="MFS"/>
    <property type="match status" value="1"/>
</dbReference>
<evidence type="ECO:0000256" key="7">
    <source>
        <dbReference type="ARBA" id="ARBA00023136"/>
    </source>
</evidence>
<feature type="domain" description="Major facilitator superfamily (MFS) profile" evidence="9">
    <location>
        <begin position="20"/>
        <end position="405"/>
    </location>
</feature>
<dbReference type="GO" id="GO:0005886">
    <property type="term" value="C:plasma membrane"/>
    <property type="evidence" value="ECO:0007669"/>
    <property type="project" value="UniProtKB-SubCell"/>
</dbReference>
<feature type="transmembrane region" description="Helical" evidence="8">
    <location>
        <begin position="115"/>
        <end position="142"/>
    </location>
</feature>
<keyword evidence="3 8" id="KW-1003">Cell membrane</keyword>
<feature type="transmembrane region" description="Helical" evidence="8">
    <location>
        <begin position="87"/>
        <end position="109"/>
    </location>
</feature>
<feature type="transmembrane region" description="Helical" evidence="8">
    <location>
        <begin position="154"/>
        <end position="176"/>
    </location>
</feature>
<feature type="transmembrane region" description="Helical" evidence="8">
    <location>
        <begin position="382"/>
        <end position="400"/>
    </location>
</feature>
<comment type="similarity">
    <text evidence="8">Belongs to the major facilitator superfamily. YhhS family.</text>
</comment>
<evidence type="ECO:0000256" key="5">
    <source>
        <dbReference type="ARBA" id="ARBA00022692"/>
    </source>
</evidence>
<feature type="transmembrane region" description="Helical" evidence="8">
    <location>
        <begin position="52"/>
        <end position="75"/>
    </location>
</feature>
<dbReference type="CDD" id="cd17489">
    <property type="entry name" value="MFS_YfcJ_like"/>
    <property type="match status" value="1"/>
</dbReference>
<evidence type="ECO:0000256" key="3">
    <source>
        <dbReference type="ARBA" id="ARBA00022475"/>
    </source>
</evidence>
<keyword evidence="11" id="KW-1185">Reference proteome</keyword>
<reference evidence="10 11" key="1">
    <citation type="submission" date="2017-10" db="EMBL/GenBank/DDBJ databases">
        <title>Genomic analysis of the genus Acetobacter.</title>
        <authorList>
            <person name="Kim K.H."/>
            <person name="Chun B.H."/>
            <person name="Son A.R."/>
            <person name="Jeon C.O."/>
        </authorList>
    </citation>
    <scope>NUCLEOTIDE SEQUENCE [LARGE SCALE GENOMIC DNA]</scope>
    <source>
        <strain evidence="10 11">LHT 2458</strain>
    </source>
</reference>
<dbReference type="PANTHER" id="PTHR23517">
    <property type="entry name" value="RESISTANCE PROTEIN MDTM, PUTATIVE-RELATED-RELATED"/>
    <property type="match status" value="1"/>
</dbReference>
<gene>
    <name evidence="10" type="ORF">CSR02_03065</name>
</gene>
<keyword evidence="5 8" id="KW-0812">Transmembrane</keyword>
<dbReference type="RefSeq" id="WP_099540539.1">
    <property type="nucleotide sequence ID" value="NZ_PEBQ01000037.1"/>
</dbReference>
<dbReference type="GO" id="GO:0022857">
    <property type="term" value="F:transmembrane transporter activity"/>
    <property type="evidence" value="ECO:0007669"/>
    <property type="project" value="UniProtKB-UniRule"/>
</dbReference>
<keyword evidence="6 8" id="KW-1133">Transmembrane helix</keyword>
<feature type="transmembrane region" description="Helical" evidence="8">
    <location>
        <begin position="260"/>
        <end position="281"/>
    </location>
</feature>
<dbReference type="NCBIfam" id="NF003477">
    <property type="entry name" value="PRK05122.1"/>
    <property type="match status" value="1"/>
</dbReference>
<dbReference type="InterPro" id="IPR023008">
    <property type="entry name" value="MFS_YhhS-like"/>
</dbReference>
<feature type="transmembrane region" description="Helical" evidence="8">
    <location>
        <begin position="319"/>
        <end position="340"/>
    </location>
</feature>
<protein>
    <recommendedName>
        <fullName evidence="8">Uncharacterized MFS-type transporter CSR02_03065</fullName>
    </recommendedName>
</protein>
<dbReference type="Pfam" id="PF07690">
    <property type="entry name" value="MFS_1"/>
    <property type="match status" value="1"/>
</dbReference>
<evidence type="ECO:0000259" key="9">
    <source>
        <dbReference type="PROSITE" id="PS50850"/>
    </source>
</evidence>
<organism evidence="10 11">
    <name type="scientific">Acetobacter pomorum</name>
    <dbReference type="NCBI Taxonomy" id="65959"/>
    <lineage>
        <taxon>Bacteria</taxon>
        <taxon>Pseudomonadati</taxon>
        <taxon>Pseudomonadota</taxon>
        <taxon>Alphaproteobacteria</taxon>
        <taxon>Acetobacterales</taxon>
        <taxon>Acetobacteraceae</taxon>
        <taxon>Acetobacter</taxon>
    </lineage>
</organism>
<accession>A0A2G4REM9</accession>
<keyword evidence="4 8" id="KW-0997">Cell inner membrane</keyword>
<comment type="subcellular location">
    <subcellularLocation>
        <location evidence="8">Cell inner membrane</location>
        <topology evidence="8">Multi-pass membrane protein</topology>
    </subcellularLocation>
    <subcellularLocation>
        <location evidence="1">Cell membrane</location>
        <topology evidence="1">Multi-pass membrane protein</topology>
    </subcellularLocation>
</comment>
<dbReference type="EMBL" id="PEBQ01000037">
    <property type="protein sequence ID" value="PHY95024.1"/>
    <property type="molecule type" value="Genomic_DNA"/>
</dbReference>
<evidence type="ECO:0000256" key="8">
    <source>
        <dbReference type="HAMAP-Rule" id="MF_01118"/>
    </source>
</evidence>
<evidence type="ECO:0000256" key="1">
    <source>
        <dbReference type="ARBA" id="ARBA00004651"/>
    </source>
</evidence>
<dbReference type="InterPro" id="IPR020846">
    <property type="entry name" value="MFS_dom"/>
</dbReference>
<dbReference type="Proteomes" id="UP000228751">
    <property type="component" value="Unassembled WGS sequence"/>
</dbReference>
<dbReference type="Gene3D" id="1.20.1250.20">
    <property type="entry name" value="MFS general substrate transporter like domains"/>
    <property type="match status" value="1"/>
</dbReference>
<dbReference type="SUPFAM" id="SSF103473">
    <property type="entry name" value="MFS general substrate transporter"/>
    <property type="match status" value="1"/>
</dbReference>
<keyword evidence="7 8" id="KW-0472">Membrane</keyword>
<evidence type="ECO:0000313" key="10">
    <source>
        <dbReference type="EMBL" id="PHY95024.1"/>
    </source>
</evidence>
<feature type="transmembrane region" description="Helical" evidence="8">
    <location>
        <begin position="21"/>
        <end position="46"/>
    </location>
</feature>
<dbReference type="InterPro" id="IPR050171">
    <property type="entry name" value="MFS_Transporters"/>
</dbReference>
<name>A0A2G4REM9_9PROT</name>
<evidence type="ECO:0000256" key="6">
    <source>
        <dbReference type="ARBA" id="ARBA00022989"/>
    </source>
</evidence>
<sequence>MSRNNDMEVESETAEKKLWSIFAIVVFTLLCYTEIGLQMAVVPLFVKEQLGFGSALAGFAVSIQYLATFVSRIGAGRRIDTRGPKKVVIAGLFLGALSGLLIMIAPYLVAWPVGALAVVLLGRIILGFSESWVATGVLVWNIRRVGPAGTAHVISWNGVCSYGGIALGAPIAMLIYQSHSVWGGFGGVGLCCMIMLLVGLPWAWRQIAVKPPPPSSASKRHSFMTVFGQVAPYGMALAAGSVGFGAISSLLTLYFADQNWGGAAVALSVFGSVFVLTRFGFTNQITKRGGTVVALVSLLVESLGLCVLAMGHSSLWAKIGAALTGAGFSLLFPALGVGAVARTKPENKGIAIGAFSVFLDIAIGLSGPVLGFIIPFWGYQGLFLTTALISLIGVGICAVVRSKEGGRPVLP</sequence>
<evidence type="ECO:0000256" key="2">
    <source>
        <dbReference type="ARBA" id="ARBA00022448"/>
    </source>
</evidence>
<dbReference type="InterPro" id="IPR011701">
    <property type="entry name" value="MFS"/>
</dbReference>
<feature type="transmembrane region" description="Helical" evidence="8">
    <location>
        <begin position="182"/>
        <end position="204"/>
    </location>
</feature>
<dbReference type="PANTHER" id="PTHR23517:SF13">
    <property type="entry name" value="MAJOR FACILITATOR SUPERFAMILY MFS_1"/>
    <property type="match status" value="1"/>
</dbReference>
<feature type="transmembrane region" description="Helical" evidence="8">
    <location>
        <begin position="352"/>
        <end position="376"/>
    </location>
</feature>
<proteinExistence type="inferred from homology"/>
<feature type="transmembrane region" description="Helical" evidence="8">
    <location>
        <begin position="293"/>
        <end position="313"/>
    </location>
</feature>
<keyword evidence="2 8" id="KW-0813">Transport</keyword>
<evidence type="ECO:0000313" key="11">
    <source>
        <dbReference type="Proteomes" id="UP000228751"/>
    </source>
</evidence>
<feature type="transmembrane region" description="Helical" evidence="8">
    <location>
        <begin position="225"/>
        <end position="254"/>
    </location>
</feature>
<evidence type="ECO:0000256" key="4">
    <source>
        <dbReference type="ARBA" id="ARBA00022519"/>
    </source>
</evidence>